<reference evidence="2 3" key="1">
    <citation type="submission" date="2017-03" db="EMBL/GenBank/DDBJ databases">
        <title>Genomes of endolithic fungi from Antarctica.</title>
        <authorList>
            <person name="Coleine C."/>
            <person name="Masonjones S."/>
            <person name="Stajich J.E."/>
        </authorList>
    </citation>
    <scope>NUCLEOTIDE SEQUENCE [LARGE SCALE GENOMIC DNA]</scope>
    <source>
        <strain evidence="2 3">CCFEE 5184</strain>
    </source>
</reference>
<gene>
    <name evidence="2" type="ORF">B0A55_01030</name>
</gene>
<dbReference type="Proteomes" id="UP000309340">
    <property type="component" value="Unassembled WGS sequence"/>
</dbReference>
<feature type="compositionally biased region" description="Polar residues" evidence="1">
    <location>
        <begin position="1"/>
        <end position="18"/>
    </location>
</feature>
<evidence type="ECO:0000313" key="3">
    <source>
        <dbReference type="Proteomes" id="UP000309340"/>
    </source>
</evidence>
<sequence>MHHSRASGNNNRRVNNASLKLPSLPRFHPANFPSPSGQSSNSQQTPDAPSPNGPVSPRAHQRMLSDAQRQLFLYQREVVSAARAASPGAERPKSPRLGPLGSPGPVTPLELEAHEGYLMAGARSAGRKDQSEGQLVERLIREEAVRQRQRAGRSPTNSGSGR</sequence>
<evidence type="ECO:0000256" key="1">
    <source>
        <dbReference type="SAM" id="MobiDB-lite"/>
    </source>
</evidence>
<feature type="compositionally biased region" description="Low complexity" evidence="1">
    <location>
        <begin position="33"/>
        <end position="46"/>
    </location>
</feature>
<dbReference type="EMBL" id="NAJQ01000010">
    <property type="protein sequence ID" value="TKA83368.1"/>
    <property type="molecule type" value="Genomic_DNA"/>
</dbReference>
<keyword evidence="3" id="KW-1185">Reference proteome</keyword>
<protein>
    <submittedName>
        <fullName evidence="2">Uncharacterized protein</fullName>
    </submittedName>
</protein>
<organism evidence="2 3">
    <name type="scientific">Friedmanniomyces simplex</name>
    <dbReference type="NCBI Taxonomy" id="329884"/>
    <lineage>
        <taxon>Eukaryota</taxon>
        <taxon>Fungi</taxon>
        <taxon>Dikarya</taxon>
        <taxon>Ascomycota</taxon>
        <taxon>Pezizomycotina</taxon>
        <taxon>Dothideomycetes</taxon>
        <taxon>Dothideomycetidae</taxon>
        <taxon>Mycosphaerellales</taxon>
        <taxon>Teratosphaeriaceae</taxon>
        <taxon>Friedmanniomyces</taxon>
    </lineage>
</organism>
<feature type="region of interest" description="Disordered" evidence="1">
    <location>
        <begin position="1"/>
        <end position="69"/>
    </location>
</feature>
<proteinExistence type="predicted"/>
<feature type="compositionally biased region" description="Low complexity" evidence="1">
    <location>
        <begin position="95"/>
        <end position="104"/>
    </location>
</feature>
<accession>A0A4U0Y4E2</accession>
<name>A0A4U0Y4E2_9PEZI</name>
<feature type="region of interest" description="Disordered" evidence="1">
    <location>
        <begin position="81"/>
        <end position="162"/>
    </location>
</feature>
<comment type="caution">
    <text evidence="2">The sequence shown here is derived from an EMBL/GenBank/DDBJ whole genome shotgun (WGS) entry which is preliminary data.</text>
</comment>
<evidence type="ECO:0000313" key="2">
    <source>
        <dbReference type="EMBL" id="TKA83368.1"/>
    </source>
</evidence>
<dbReference type="AlphaFoldDB" id="A0A4U0Y4E2"/>
<dbReference type="OrthoDB" id="5403157at2759"/>